<keyword evidence="1" id="KW-0812">Transmembrane</keyword>
<gene>
    <name evidence="3" type="ORF">HDID_LOCUS11248</name>
</gene>
<evidence type="ECO:0000313" key="5">
    <source>
        <dbReference type="WBParaSite" id="HDID_0001125101-mRNA-1"/>
    </source>
</evidence>
<name>A0A0R3SZQ5_HYMDI</name>
<protein>
    <submittedName>
        <fullName evidence="5">Secreted protein</fullName>
    </submittedName>
</protein>
<dbReference type="AlphaFoldDB" id="A0A0R3SZQ5"/>
<feature type="transmembrane region" description="Helical" evidence="1">
    <location>
        <begin position="58"/>
        <end position="85"/>
    </location>
</feature>
<evidence type="ECO:0000313" key="4">
    <source>
        <dbReference type="Proteomes" id="UP000274504"/>
    </source>
</evidence>
<reference evidence="5" key="1">
    <citation type="submission" date="2017-02" db="UniProtKB">
        <authorList>
            <consortium name="WormBaseParasite"/>
        </authorList>
    </citation>
    <scope>IDENTIFICATION</scope>
</reference>
<reference evidence="3 4" key="2">
    <citation type="submission" date="2018-11" db="EMBL/GenBank/DDBJ databases">
        <authorList>
            <consortium name="Pathogen Informatics"/>
        </authorList>
    </citation>
    <scope>NUCLEOTIDE SEQUENCE [LARGE SCALE GENOMIC DNA]</scope>
</reference>
<feature type="signal peptide" evidence="2">
    <location>
        <begin position="1"/>
        <end position="23"/>
    </location>
</feature>
<keyword evidence="1" id="KW-0472">Membrane</keyword>
<feature type="chain" id="PRO_5043131541" evidence="2">
    <location>
        <begin position="24"/>
        <end position="131"/>
    </location>
</feature>
<evidence type="ECO:0000313" key="3">
    <source>
        <dbReference type="EMBL" id="VDL65210.1"/>
    </source>
</evidence>
<sequence>MRGVVVVVVVGVGVVAVAEGCKAARVQLPVRELDFALSHEPLRTRPLTLYSLPPPMSYAHFLVFALQGAARAHSVAFMCGVWGGLKRRHPKERTPARGGKLAERGFDPRTSGLWAQHASTAPLCCGLGSRL</sequence>
<dbReference type="EMBL" id="UYSG01013150">
    <property type="protein sequence ID" value="VDL65210.1"/>
    <property type="molecule type" value="Genomic_DNA"/>
</dbReference>
<evidence type="ECO:0000256" key="2">
    <source>
        <dbReference type="SAM" id="SignalP"/>
    </source>
</evidence>
<organism evidence="5">
    <name type="scientific">Hymenolepis diminuta</name>
    <name type="common">Rat tapeworm</name>
    <dbReference type="NCBI Taxonomy" id="6216"/>
    <lineage>
        <taxon>Eukaryota</taxon>
        <taxon>Metazoa</taxon>
        <taxon>Spiralia</taxon>
        <taxon>Lophotrochozoa</taxon>
        <taxon>Platyhelminthes</taxon>
        <taxon>Cestoda</taxon>
        <taxon>Eucestoda</taxon>
        <taxon>Cyclophyllidea</taxon>
        <taxon>Hymenolepididae</taxon>
        <taxon>Hymenolepis</taxon>
    </lineage>
</organism>
<dbReference type="Proteomes" id="UP000274504">
    <property type="component" value="Unassembled WGS sequence"/>
</dbReference>
<keyword evidence="2" id="KW-0732">Signal</keyword>
<proteinExistence type="predicted"/>
<evidence type="ECO:0000256" key="1">
    <source>
        <dbReference type="SAM" id="Phobius"/>
    </source>
</evidence>
<keyword evidence="1" id="KW-1133">Transmembrane helix</keyword>
<dbReference type="OrthoDB" id="10673414at2759"/>
<dbReference type="WBParaSite" id="HDID_0001125101-mRNA-1">
    <property type="protein sequence ID" value="HDID_0001125101-mRNA-1"/>
    <property type="gene ID" value="HDID_0001125101"/>
</dbReference>
<accession>A0A0R3SZQ5</accession>